<dbReference type="InterPro" id="IPR013264">
    <property type="entry name" value="DNAG_N"/>
</dbReference>
<dbReference type="KEGG" id="kol:Kole_0342"/>
<comment type="function">
    <text evidence="12 13">RNA polymerase that catalyzes the synthesis of short RNA molecules used as primers for DNA polymerase during DNA replication.</text>
</comment>
<comment type="domain">
    <text evidence="12">Contains an N-terminal zinc-binding domain, a central core domain that contains the primase activity, and a C-terminal DnaB-binding domain.</text>
</comment>
<dbReference type="HAMAP" id="MF_00974">
    <property type="entry name" value="DNA_primase_DnaG"/>
    <property type="match status" value="1"/>
</dbReference>
<evidence type="ECO:0000256" key="13">
    <source>
        <dbReference type="PIRNR" id="PIRNR002811"/>
    </source>
</evidence>
<dbReference type="PANTHER" id="PTHR30313">
    <property type="entry name" value="DNA PRIMASE"/>
    <property type="match status" value="1"/>
</dbReference>
<dbReference type="Pfam" id="PF01807">
    <property type="entry name" value="Zn_ribbon_DnaG"/>
    <property type="match status" value="1"/>
</dbReference>
<keyword evidence="2 12" id="KW-0639">Primosome</keyword>
<dbReference type="EMBL" id="CP001634">
    <property type="protein sequence ID" value="ACR79067.1"/>
    <property type="molecule type" value="Genomic_DNA"/>
</dbReference>
<dbReference type="OrthoDB" id="9803773at2"/>
<comment type="similarity">
    <text evidence="12 13">Belongs to the DnaG primase family.</text>
</comment>
<dbReference type="PIRSF" id="PIRSF002811">
    <property type="entry name" value="DnaG"/>
    <property type="match status" value="1"/>
</dbReference>
<reference evidence="16 17" key="1">
    <citation type="submission" date="2009-06" db="EMBL/GenBank/DDBJ databases">
        <title>Complete sequence of Thermotogales bacterium TBF 19.5.1.</title>
        <authorList>
            <consortium name="US DOE Joint Genome Institute"/>
            <person name="Lucas S."/>
            <person name="Copeland A."/>
            <person name="Lapidus A."/>
            <person name="Glavina del Rio T."/>
            <person name="Tice H."/>
            <person name="Bruce D."/>
            <person name="Goodwin L."/>
            <person name="Pitluck S."/>
            <person name="Chertkov O."/>
            <person name="Brettin T."/>
            <person name="Detter J.C."/>
            <person name="Han C."/>
            <person name="Schmutz J."/>
            <person name="Larimer F."/>
            <person name="Land M."/>
            <person name="Hauser L."/>
            <person name="Kyrpides N."/>
            <person name="Ovchinnikova G."/>
            <person name="Noll K."/>
        </authorList>
    </citation>
    <scope>NUCLEOTIDE SEQUENCE [LARGE SCALE GENOMIC DNA]</scope>
    <source>
        <strain evidence="17">ATCC BAA-1733 / DSM 21960 / TBF 19.5.1</strain>
    </source>
</reference>
<evidence type="ECO:0000256" key="5">
    <source>
        <dbReference type="ARBA" id="ARBA00022705"/>
    </source>
</evidence>
<dbReference type="Pfam" id="PF08275">
    <property type="entry name" value="DNAG_N"/>
    <property type="match status" value="1"/>
</dbReference>
<dbReference type="Gene3D" id="3.40.1360.10">
    <property type="match status" value="1"/>
</dbReference>
<dbReference type="InterPro" id="IPR006171">
    <property type="entry name" value="TOPRIM_dom"/>
</dbReference>
<keyword evidence="7 12" id="KW-0863">Zinc-finger</keyword>
<dbReference type="FunFam" id="3.90.580.10:FF:000001">
    <property type="entry name" value="DNA primase"/>
    <property type="match status" value="1"/>
</dbReference>
<evidence type="ECO:0000256" key="14">
    <source>
        <dbReference type="PIRSR" id="PIRSR002811-1"/>
    </source>
</evidence>
<evidence type="ECO:0000256" key="7">
    <source>
        <dbReference type="ARBA" id="ARBA00022771"/>
    </source>
</evidence>
<dbReference type="SUPFAM" id="SSF57783">
    <property type="entry name" value="Zinc beta-ribbon"/>
    <property type="match status" value="1"/>
</dbReference>
<dbReference type="SMART" id="SM00493">
    <property type="entry name" value="TOPRIM"/>
    <property type="match status" value="1"/>
</dbReference>
<dbReference type="CDD" id="cd03364">
    <property type="entry name" value="TOPRIM_DnaG_primases"/>
    <property type="match status" value="1"/>
</dbReference>
<evidence type="ECO:0000256" key="10">
    <source>
        <dbReference type="ARBA" id="ARBA00023125"/>
    </source>
</evidence>
<keyword evidence="8 12" id="KW-0862">Zinc</keyword>
<evidence type="ECO:0000256" key="4">
    <source>
        <dbReference type="ARBA" id="ARBA00022695"/>
    </source>
</evidence>
<dbReference type="InterPro" id="IPR037068">
    <property type="entry name" value="DNA_primase_core_N_sf"/>
</dbReference>
<dbReference type="GO" id="GO:0005737">
    <property type="term" value="C:cytoplasm"/>
    <property type="evidence" value="ECO:0007669"/>
    <property type="project" value="TreeGrafter"/>
</dbReference>
<keyword evidence="5 12" id="KW-0235">DNA replication</keyword>
<dbReference type="HOGENOM" id="CLU_013501_3_3_0"/>
<dbReference type="GO" id="GO:1990077">
    <property type="term" value="C:primosome complex"/>
    <property type="evidence" value="ECO:0007669"/>
    <property type="project" value="UniProtKB-KW"/>
</dbReference>
<dbReference type="NCBIfam" id="TIGR01391">
    <property type="entry name" value="dnaG"/>
    <property type="match status" value="1"/>
</dbReference>
<evidence type="ECO:0000256" key="12">
    <source>
        <dbReference type="HAMAP-Rule" id="MF_00974"/>
    </source>
</evidence>
<dbReference type="GO" id="GO:0006269">
    <property type="term" value="P:DNA replication, synthesis of primer"/>
    <property type="evidence" value="ECO:0007669"/>
    <property type="project" value="UniProtKB-UniRule"/>
</dbReference>
<comment type="catalytic activity">
    <reaction evidence="12">
        <text>ssDNA + n NTP = ssDNA/pppN(pN)n-1 hybrid + (n-1) diphosphate.</text>
        <dbReference type="EC" id="2.7.7.101"/>
    </reaction>
</comment>
<dbReference type="GO" id="GO:0000428">
    <property type="term" value="C:DNA-directed RNA polymerase complex"/>
    <property type="evidence" value="ECO:0007669"/>
    <property type="project" value="UniProtKB-KW"/>
</dbReference>
<evidence type="ECO:0000256" key="1">
    <source>
        <dbReference type="ARBA" id="ARBA00022478"/>
    </source>
</evidence>
<dbReference type="InterPro" id="IPR050219">
    <property type="entry name" value="DnaG_primase"/>
</dbReference>
<feature type="domain" description="Toprim" evidence="15">
    <location>
        <begin position="251"/>
        <end position="330"/>
    </location>
</feature>
<evidence type="ECO:0000256" key="11">
    <source>
        <dbReference type="ARBA" id="ARBA00023163"/>
    </source>
</evidence>
<evidence type="ECO:0000256" key="9">
    <source>
        <dbReference type="ARBA" id="ARBA00022842"/>
    </source>
</evidence>
<evidence type="ECO:0000256" key="6">
    <source>
        <dbReference type="ARBA" id="ARBA00022723"/>
    </source>
</evidence>
<keyword evidence="1 12" id="KW-0240">DNA-directed RNA polymerase</keyword>
<keyword evidence="3 12" id="KW-0808">Transferase</keyword>
<dbReference type="GO" id="GO:0003899">
    <property type="term" value="F:DNA-directed RNA polymerase activity"/>
    <property type="evidence" value="ECO:0007669"/>
    <property type="project" value="UniProtKB-UniRule"/>
</dbReference>
<keyword evidence="4 12" id="KW-0548">Nucleotidyltransferase</keyword>
<evidence type="ECO:0000313" key="16">
    <source>
        <dbReference type="EMBL" id="ACR79067.1"/>
    </source>
</evidence>
<dbReference type="Gene3D" id="3.90.980.10">
    <property type="entry name" value="DNA primase, catalytic core, N-terminal domain"/>
    <property type="match status" value="1"/>
</dbReference>
<dbReference type="SUPFAM" id="SSF56731">
    <property type="entry name" value="DNA primase core"/>
    <property type="match status" value="1"/>
</dbReference>
<evidence type="ECO:0000259" key="15">
    <source>
        <dbReference type="PROSITE" id="PS50880"/>
    </source>
</evidence>
<evidence type="ECO:0000256" key="8">
    <source>
        <dbReference type="ARBA" id="ARBA00022833"/>
    </source>
</evidence>
<dbReference type="InterPro" id="IPR036977">
    <property type="entry name" value="DNA_primase_Znf_CHC2"/>
</dbReference>
<dbReference type="EC" id="2.7.7.101" evidence="12"/>
<dbReference type="GO" id="GO:0008270">
    <property type="term" value="F:zinc ion binding"/>
    <property type="evidence" value="ECO:0007669"/>
    <property type="project" value="UniProtKB-UniRule"/>
</dbReference>
<feature type="zinc finger region" description="CHC2-type" evidence="12 14">
    <location>
        <begin position="37"/>
        <end position="61"/>
    </location>
</feature>
<dbReference type="InterPro" id="IPR030846">
    <property type="entry name" value="DnaG_bac"/>
</dbReference>
<evidence type="ECO:0000256" key="2">
    <source>
        <dbReference type="ARBA" id="ARBA00022515"/>
    </source>
</evidence>
<dbReference type="Gene3D" id="3.90.580.10">
    <property type="entry name" value="Zinc finger, CHC2-type domain"/>
    <property type="match status" value="1"/>
</dbReference>
<proteinExistence type="inferred from homology"/>
<dbReference type="PANTHER" id="PTHR30313:SF2">
    <property type="entry name" value="DNA PRIMASE"/>
    <property type="match status" value="1"/>
</dbReference>
<dbReference type="eggNOG" id="COG0358">
    <property type="taxonomic scope" value="Bacteria"/>
</dbReference>
<protein>
    <recommendedName>
        <fullName evidence="12 13">DNA primase</fullName>
        <ecNumber evidence="12">2.7.7.101</ecNumber>
    </recommendedName>
</protein>
<dbReference type="InterPro" id="IPR006295">
    <property type="entry name" value="DNA_primase_DnaG"/>
</dbReference>
<reference evidence="16 17" key="2">
    <citation type="journal article" date="2011" name="J. Bacteriol.">
        <title>Genome Sequence of Kosmotoga olearia Strain TBF 19.5.1, a Thermophilic Bacterium with a Wide Growth Temperature Range, Isolated from the Troll B Oil Platform in the North Sea.</title>
        <authorList>
            <person name="Swithers K.S."/>
            <person name="Dipippo J.L."/>
            <person name="Bruce D.C."/>
            <person name="Detter C."/>
            <person name="Tapia R."/>
            <person name="Han S."/>
            <person name="Goodwin L.A."/>
            <person name="Han J."/>
            <person name="Woyke T."/>
            <person name="Pitluck S."/>
            <person name="Pennacchio L."/>
            <person name="Nolan M."/>
            <person name="Mikhailova N."/>
            <person name="Land M.L."/>
            <person name="Nesbo C.L."/>
            <person name="Gogarten J.P."/>
            <person name="Noll K.M."/>
        </authorList>
    </citation>
    <scope>NUCLEOTIDE SEQUENCE [LARGE SCALE GENOMIC DNA]</scope>
    <source>
        <strain evidence="17">ATCC BAA-1733 / DSM 21960 / TBF 19.5.1</strain>
    </source>
</reference>
<sequence length="577" mass="65703">MFDKEIIDRIKSSIDIVELVGRYVNLQKSGSYYRGLCPFHSDSDPSFYVSPGKQFFHCFGCGVSGDVITFYEKIENLPFSEAVEKLAEIAGIELPKKYSVRTEYDKYTQSLNILAEAYHKELLSGKHPDVLEYLLKERGFSEETLREFRIGFSPGNRTFLKKLVSNFGVKLEELLKAGVLVKKNSDYFDRFSKRIIIPIHNENGKVIGFGGRIIPGETGSKYINSPETRYFVKGRVLFNLHRAKKSVKELDYVVITEGYFDSMALYEAGIENNVGVLGTNLTRQHLKLLKTYTNNLLFLMDSDSAGKNATLRSLDLAESEGFSTAVAKITGTKDAGELFKNEGPKALVDTLKNAIPGAVFRVDYLALKVDITTPQGKQKLLEFLIPTLSRYLQRADNAGFQLTVKAISEKTNLLIKEIIAVAKGREKPQKILRERSTFKLKQIEKDLLSIYFGHPELRSEVARVVDFLETSEAFRYLVKFIKKKQDFNEIIDEIDEKIGPSLMEAVEYSTDISMARKMLKDIETHVDKKIIREQIEEIDRKLRKVIDPAMKESLMIRRMELTRLLKRTLKGGEADGR</sequence>
<dbReference type="InterPro" id="IPR034151">
    <property type="entry name" value="TOPRIM_DnaG_bac"/>
</dbReference>
<evidence type="ECO:0000313" key="17">
    <source>
        <dbReference type="Proteomes" id="UP000002382"/>
    </source>
</evidence>
<keyword evidence="6 12" id="KW-0479">Metal-binding</keyword>
<keyword evidence="11 12" id="KW-0804">Transcription</keyword>
<comment type="cofactor">
    <cofactor evidence="12 13 14">
        <name>Zn(2+)</name>
        <dbReference type="ChEBI" id="CHEBI:29105"/>
    </cofactor>
    <text evidence="12 13 14">Binds 1 zinc ion per monomer.</text>
</comment>
<name>C5CDI3_KOSOT</name>
<accession>C5CDI3</accession>
<keyword evidence="10 12" id="KW-0238">DNA-binding</keyword>
<comment type="subunit">
    <text evidence="12">Monomer. Interacts with DnaB.</text>
</comment>
<dbReference type="RefSeq" id="WP_012744854.1">
    <property type="nucleotide sequence ID" value="NC_012785.1"/>
</dbReference>
<keyword evidence="17" id="KW-1185">Reference proteome</keyword>
<organism evidence="16 17">
    <name type="scientific">Kosmotoga olearia (strain ATCC BAA-1733 / DSM 21960 / TBF 19.5.1)</name>
    <dbReference type="NCBI Taxonomy" id="521045"/>
    <lineage>
        <taxon>Bacteria</taxon>
        <taxon>Thermotogati</taxon>
        <taxon>Thermotogota</taxon>
        <taxon>Thermotogae</taxon>
        <taxon>Kosmotogales</taxon>
        <taxon>Kosmotogaceae</taxon>
        <taxon>Kosmotoga</taxon>
    </lineage>
</organism>
<evidence type="ECO:0000256" key="3">
    <source>
        <dbReference type="ARBA" id="ARBA00022679"/>
    </source>
</evidence>
<dbReference type="Proteomes" id="UP000002382">
    <property type="component" value="Chromosome"/>
</dbReference>
<dbReference type="InterPro" id="IPR002694">
    <property type="entry name" value="Znf_CHC2"/>
</dbReference>
<dbReference type="STRING" id="521045.Kole_0342"/>
<dbReference type="SMART" id="SM00400">
    <property type="entry name" value="ZnF_CHCC"/>
    <property type="match status" value="1"/>
</dbReference>
<dbReference type="AlphaFoldDB" id="C5CDI3"/>
<dbReference type="GO" id="GO:0003677">
    <property type="term" value="F:DNA binding"/>
    <property type="evidence" value="ECO:0007669"/>
    <property type="project" value="UniProtKB-KW"/>
</dbReference>
<keyword evidence="9" id="KW-0460">Magnesium</keyword>
<dbReference type="PROSITE" id="PS50880">
    <property type="entry name" value="TOPRIM"/>
    <property type="match status" value="1"/>
</dbReference>
<dbReference type="Pfam" id="PF13155">
    <property type="entry name" value="Toprim_2"/>
    <property type="match status" value="1"/>
</dbReference>
<gene>
    <name evidence="12" type="primary">dnaG</name>
    <name evidence="16" type="ordered locus">Kole_0342</name>
</gene>